<dbReference type="STRING" id="502682.BMF35_a1650"/>
<dbReference type="EMBL" id="LBHC01000001">
    <property type="protein sequence ID" value="KLE32685.1"/>
    <property type="molecule type" value="Genomic_DNA"/>
</dbReference>
<organism evidence="1 2">
    <name type="scientific">Aurantiacibacter gangjinensis</name>
    <dbReference type="NCBI Taxonomy" id="502682"/>
    <lineage>
        <taxon>Bacteria</taxon>
        <taxon>Pseudomonadati</taxon>
        <taxon>Pseudomonadota</taxon>
        <taxon>Alphaproteobacteria</taxon>
        <taxon>Sphingomonadales</taxon>
        <taxon>Erythrobacteraceae</taxon>
        <taxon>Aurantiacibacter</taxon>
    </lineage>
</organism>
<proteinExistence type="predicted"/>
<reference evidence="1 2" key="1">
    <citation type="submission" date="2015-04" db="EMBL/GenBank/DDBJ databases">
        <title>The draft genome sequence of Erythrobacr gangjinensis K7-2.</title>
        <authorList>
            <person name="Zhuang L."/>
            <person name="Liu Y."/>
            <person name="Shao Z."/>
        </authorList>
    </citation>
    <scope>NUCLEOTIDE SEQUENCE [LARGE SCALE GENOMIC DNA]</scope>
    <source>
        <strain evidence="1 2">K7-2</strain>
    </source>
</reference>
<dbReference type="KEGG" id="egn:BMF35_a1650"/>
<accession>A0A0G9MPR2</accession>
<name>A0A0G9MPR2_9SPHN</name>
<comment type="caution">
    <text evidence="1">The sequence shown here is derived from an EMBL/GenBank/DDBJ whole genome shotgun (WGS) entry which is preliminary data.</text>
</comment>
<dbReference type="RefSeq" id="WP_047005535.1">
    <property type="nucleotide sequence ID" value="NZ_CP018097.1"/>
</dbReference>
<dbReference type="AlphaFoldDB" id="A0A0G9MPR2"/>
<dbReference type="Proteomes" id="UP000053070">
    <property type="component" value="Unassembled WGS sequence"/>
</dbReference>
<evidence type="ECO:0000313" key="1">
    <source>
        <dbReference type="EMBL" id="KLE32685.1"/>
    </source>
</evidence>
<protein>
    <submittedName>
        <fullName evidence="1">Uncharacterized protein</fullName>
    </submittedName>
</protein>
<dbReference type="PATRIC" id="fig|502682.8.peg.230"/>
<gene>
    <name evidence="1" type="ORF">AAW01_01120</name>
</gene>
<keyword evidence="2" id="KW-1185">Reference proteome</keyword>
<sequence>MAGSVLVGAIFLLFGAVILNGFAAGVAAALYLRDPNQTRGSRIAWSVLISGIAFISLFTGVFLVDLADGPVVSMLALLVLGAMGTVVSLPGAIIMSRKIEAVSTVGRTFD</sequence>
<evidence type="ECO:0000313" key="2">
    <source>
        <dbReference type="Proteomes" id="UP000053070"/>
    </source>
</evidence>
<dbReference type="OrthoDB" id="10005886at2"/>